<evidence type="ECO:0000313" key="3">
    <source>
        <dbReference type="Proteomes" id="UP000245778"/>
    </source>
</evidence>
<evidence type="ECO:0000256" key="1">
    <source>
        <dbReference type="SAM" id="SignalP"/>
    </source>
</evidence>
<comment type="caution">
    <text evidence="2">The sequence shown here is derived from an EMBL/GenBank/DDBJ whole genome shotgun (WGS) entry which is preliminary data.</text>
</comment>
<dbReference type="EMBL" id="QEKK01000001">
    <property type="protein sequence ID" value="PVY59596.1"/>
    <property type="molecule type" value="Genomic_DNA"/>
</dbReference>
<gene>
    <name evidence="2" type="ORF">C7373_101110</name>
</gene>
<reference evidence="2 3" key="1">
    <citation type="submission" date="2018-04" db="EMBL/GenBank/DDBJ databases">
        <title>Genomic Encyclopedia of Type Strains, Phase IV (KMG-IV): sequencing the most valuable type-strain genomes for metagenomic binning, comparative biology and taxonomic classification.</title>
        <authorList>
            <person name="Goeker M."/>
        </authorList>
    </citation>
    <scope>NUCLEOTIDE SEQUENCE [LARGE SCALE GENOMIC DNA]</scope>
    <source>
        <strain evidence="2 3">DSM 26588</strain>
    </source>
</reference>
<proteinExistence type="predicted"/>
<evidence type="ECO:0000313" key="2">
    <source>
        <dbReference type="EMBL" id="PVY59596.1"/>
    </source>
</evidence>
<feature type="signal peptide" evidence="1">
    <location>
        <begin position="1"/>
        <end position="19"/>
    </location>
</feature>
<organism evidence="2 3">
    <name type="scientific">Intestinimonas butyriciproducens</name>
    <dbReference type="NCBI Taxonomy" id="1297617"/>
    <lineage>
        <taxon>Bacteria</taxon>
        <taxon>Bacillati</taxon>
        <taxon>Bacillota</taxon>
        <taxon>Clostridia</taxon>
        <taxon>Eubacteriales</taxon>
        <taxon>Intestinimonas</taxon>
    </lineage>
</organism>
<dbReference type="RefSeq" id="WP_116721364.1">
    <property type="nucleotide sequence ID" value="NZ_CP011524.1"/>
</dbReference>
<dbReference type="AlphaFoldDB" id="A0A2U1CFA9"/>
<keyword evidence="1" id="KW-0732">Signal</keyword>
<dbReference type="PROSITE" id="PS51257">
    <property type="entry name" value="PROKAR_LIPOPROTEIN"/>
    <property type="match status" value="1"/>
</dbReference>
<evidence type="ECO:0008006" key="4">
    <source>
        <dbReference type="Google" id="ProtNLM"/>
    </source>
</evidence>
<protein>
    <recommendedName>
        <fullName evidence="4">PASTA domain-containing protein</fullName>
    </recommendedName>
</protein>
<accession>A0A2U1CFA9</accession>
<feature type="chain" id="PRO_5039430454" description="PASTA domain-containing protein" evidence="1">
    <location>
        <begin position="20"/>
        <end position="200"/>
    </location>
</feature>
<name>A0A2U1CFA9_9FIRM</name>
<dbReference type="Proteomes" id="UP000245778">
    <property type="component" value="Unassembled WGS sequence"/>
</dbReference>
<sequence length="200" mass="21980">MRKICSMIIACFFVCSLLAGCGGSNKISPPFSVEERTGYTAEEAISLFEDAGFINISTETVSTISSSKIGKVDMVTIDGSYTFGKYSSFAPDVPVVISYYVELERTAPQDENPDQRYADRLDYTLEQYTSMKAALIACGVTENDVKAVARIGSHEACLVLGNYSFTINFNNDYECVQICNADAVFYEAGEVLLLISEYIK</sequence>
<dbReference type="GeneID" id="93228150"/>